<protein>
    <recommendedName>
        <fullName evidence="4">Metallo-beta-lactamase domain-containing protein</fullName>
    </recommendedName>
</protein>
<dbReference type="EMBL" id="MVDD01000003">
    <property type="protein sequence ID" value="PKQ64502.1"/>
    <property type="molecule type" value="Genomic_DNA"/>
</dbReference>
<comment type="caution">
    <text evidence="2">The sequence shown here is derived from an EMBL/GenBank/DDBJ whole genome shotgun (WGS) entry which is preliminary data.</text>
</comment>
<name>A0A2N3I2H8_9BACT</name>
<evidence type="ECO:0000256" key="1">
    <source>
        <dbReference type="SAM" id="SignalP"/>
    </source>
</evidence>
<keyword evidence="3" id="KW-1185">Reference proteome</keyword>
<dbReference type="AlphaFoldDB" id="A0A2N3I2H8"/>
<evidence type="ECO:0000313" key="2">
    <source>
        <dbReference type="EMBL" id="PKQ64502.1"/>
    </source>
</evidence>
<proteinExistence type="predicted"/>
<keyword evidence="1" id="KW-0732">Signal</keyword>
<gene>
    <name evidence="2" type="ORF">BZG02_06760</name>
</gene>
<sequence length="292" mass="32268">MIQKKDKKMKKLSVLLAAAMIAISAYAQPKANFSINKMENFTLHTYASFDAMADVSFIIEGENSLVILEPQAFKGKVEEFIAYTEKLGKPIERVLVSFHPAGLKVYREEHKVITKSMAEFLKSDAAKGMLGFFDKAFKGAMDTEIVAFDEQIDASTTFTVDGVKYTLEPTSVPGMPGVNIAIGENVYYQHFAPAKGFHASKNQIESKLAIDGALADATKAKKAGYTLLLGSHGFGKAGVDDLEFQIKYLKDMKKVAFKATSADEFIREMNLKYSDCKGEEDLKGIAEKLYNF</sequence>
<evidence type="ECO:0000313" key="3">
    <source>
        <dbReference type="Proteomes" id="UP000233535"/>
    </source>
</evidence>
<reference evidence="2 3" key="1">
    <citation type="journal article" date="2017" name="Front. Microbiol.">
        <title>Labilibaculum manganireducens gen. nov., sp. nov. and Labilibaculum filiforme sp. nov., Novel Bacteroidetes Isolated from Subsurface Sediments of the Baltic Sea.</title>
        <authorList>
            <person name="Vandieken V."/>
            <person name="Marshall I.P."/>
            <person name="Niemann H."/>
            <person name="Engelen B."/>
            <person name="Cypionka H."/>
        </authorList>
    </citation>
    <scope>NUCLEOTIDE SEQUENCE [LARGE SCALE GENOMIC DNA]</scope>
    <source>
        <strain evidence="2 3">59.16B</strain>
    </source>
</reference>
<feature type="signal peptide" evidence="1">
    <location>
        <begin position="1"/>
        <end position="27"/>
    </location>
</feature>
<feature type="chain" id="PRO_5014736136" description="Metallo-beta-lactamase domain-containing protein" evidence="1">
    <location>
        <begin position="28"/>
        <end position="292"/>
    </location>
</feature>
<evidence type="ECO:0008006" key="4">
    <source>
        <dbReference type="Google" id="ProtNLM"/>
    </source>
</evidence>
<organism evidence="2 3">
    <name type="scientific">Labilibaculum filiforme</name>
    <dbReference type="NCBI Taxonomy" id="1940526"/>
    <lineage>
        <taxon>Bacteria</taxon>
        <taxon>Pseudomonadati</taxon>
        <taxon>Bacteroidota</taxon>
        <taxon>Bacteroidia</taxon>
        <taxon>Marinilabiliales</taxon>
        <taxon>Marinifilaceae</taxon>
        <taxon>Labilibaculum</taxon>
    </lineage>
</organism>
<dbReference type="Proteomes" id="UP000233535">
    <property type="component" value="Unassembled WGS sequence"/>
</dbReference>
<accession>A0A2N3I2H8</accession>